<dbReference type="Gene3D" id="1.20.1510.10">
    <property type="entry name" value="Cation efflux protein transmembrane domain"/>
    <property type="match status" value="1"/>
</dbReference>
<comment type="caution">
    <text evidence="7">The sequence shown here is derived from an EMBL/GenBank/DDBJ whole genome shotgun (WGS) entry which is preliminary data.</text>
</comment>
<evidence type="ECO:0000256" key="2">
    <source>
        <dbReference type="ARBA" id="ARBA00022692"/>
    </source>
</evidence>
<dbReference type="RefSeq" id="WP_264796301.1">
    <property type="nucleotide sequence ID" value="NZ_BRVS01000013.1"/>
</dbReference>
<evidence type="ECO:0000256" key="4">
    <source>
        <dbReference type="ARBA" id="ARBA00023136"/>
    </source>
</evidence>
<sequence>MDSPAAAGHEPERRLRRAVLWVAGLNLAYFFVEFAVAIAIGSVSLFADSVDFLEDTAINLLIFAALGWTLHRRALAGKAMALIILLPALAAAWQAFAKVASPEPPDPLSLVLTAGGAAVINLVCSLILARFRHHGGSLSAAAFLSARNDVLVNLAIIAMALLTAWFGSGWPDIVLGLIIVILNVGAAKEVWETAEEERLAARALAGEEID</sequence>
<keyword evidence="2 5" id="KW-0812">Transmembrane</keyword>
<dbReference type="InterPro" id="IPR058533">
    <property type="entry name" value="Cation_efflux_TM"/>
</dbReference>
<evidence type="ECO:0000256" key="3">
    <source>
        <dbReference type="ARBA" id="ARBA00022989"/>
    </source>
</evidence>
<dbReference type="InterPro" id="IPR027469">
    <property type="entry name" value="Cation_efflux_TMD_sf"/>
</dbReference>
<reference evidence="7 8" key="1">
    <citation type="journal article" date="2023" name="Int. J. Syst. Evol. Microbiol.">
        <title>Arthrobacter mangrovi sp. nov., an actinobacterium isolated from the rhizosphere of a mangrove.</title>
        <authorList>
            <person name="Hamada M."/>
            <person name="Saitou S."/>
            <person name="Enomoto N."/>
            <person name="Nanri K."/>
            <person name="Hidaka K."/>
            <person name="Miura T."/>
            <person name="Tamura T."/>
        </authorList>
    </citation>
    <scope>NUCLEOTIDE SEQUENCE [LARGE SCALE GENOMIC DNA]</scope>
    <source>
        <strain evidence="7 8">NBRC 112813</strain>
    </source>
</reference>
<dbReference type="SUPFAM" id="SSF161111">
    <property type="entry name" value="Cation efflux protein transmembrane domain-like"/>
    <property type="match status" value="1"/>
</dbReference>
<evidence type="ECO:0000256" key="5">
    <source>
        <dbReference type="SAM" id="Phobius"/>
    </source>
</evidence>
<proteinExistence type="predicted"/>
<feature type="transmembrane region" description="Helical" evidence="5">
    <location>
        <begin position="52"/>
        <end position="70"/>
    </location>
</feature>
<evidence type="ECO:0000256" key="1">
    <source>
        <dbReference type="ARBA" id="ARBA00004141"/>
    </source>
</evidence>
<feature type="transmembrane region" description="Helical" evidence="5">
    <location>
        <begin position="108"/>
        <end position="129"/>
    </location>
</feature>
<dbReference type="Pfam" id="PF01545">
    <property type="entry name" value="Cation_efflux"/>
    <property type="match status" value="1"/>
</dbReference>
<evidence type="ECO:0000313" key="8">
    <source>
        <dbReference type="Proteomes" id="UP001209654"/>
    </source>
</evidence>
<evidence type="ECO:0000313" key="7">
    <source>
        <dbReference type="EMBL" id="GLB68203.1"/>
    </source>
</evidence>
<protein>
    <submittedName>
        <fullName evidence="7">Cobalt transporter</fullName>
    </submittedName>
</protein>
<feature type="transmembrane region" description="Helical" evidence="5">
    <location>
        <begin position="18"/>
        <end position="40"/>
    </location>
</feature>
<comment type="subcellular location">
    <subcellularLocation>
        <location evidence="1">Membrane</location>
        <topology evidence="1">Multi-pass membrane protein</topology>
    </subcellularLocation>
</comment>
<feature type="transmembrane region" description="Helical" evidence="5">
    <location>
        <begin position="79"/>
        <end position="96"/>
    </location>
</feature>
<feature type="transmembrane region" description="Helical" evidence="5">
    <location>
        <begin position="150"/>
        <end position="167"/>
    </location>
</feature>
<keyword evidence="3 5" id="KW-1133">Transmembrane helix</keyword>
<dbReference type="Proteomes" id="UP001209654">
    <property type="component" value="Unassembled WGS sequence"/>
</dbReference>
<evidence type="ECO:0000259" key="6">
    <source>
        <dbReference type="Pfam" id="PF01545"/>
    </source>
</evidence>
<accession>A0ABQ5MW91</accession>
<keyword evidence="8" id="KW-1185">Reference proteome</keyword>
<gene>
    <name evidence="7" type="ORF">AHIS1636_26450</name>
</gene>
<organism evidence="7 8">
    <name type="scientific">Arthrobacter mangrovi</name>
    <dbReference type="NCBI Taxonomy" id="2966350"/>
    <lineage>
        <taxon>Bacteria</taxon>
        <taxon>Bacillati</taxon>
        <taxon>Actinomycetota</taxon>
        <taxon>Actinomycetes</taxon>
        <taxon>Micrococcales</taxon>
        <taxon>Micrococcaceae</taxon>
        <taxon>Arthrobacter</taxon>
    </lineage>
</organism>
<feature type="domain" description="Cation efflux protein transmembrane" evidence="6">
    <location>
        <begin position="23"/>
        <end position="184"/>
    </location>
</feature>
<keyword evidence="4 5" id="KW-0472">Membrane</keyword>
<dbReference type="EMBL" id="BRVS01000013">
    <property type="protein sequence ID" value="GLB68203.1"/>
    <property type="molecule type" value="Genomic_DNA"/>
</dbReference>
<name>A0ABQ5MW91_9MICC</name>